<name>A0A317WWI9_9EURO</name>
<evidence type="ECO:0008006" key="5">
    <source>
        <dbReference type="Google" id="ProtNLM"/>
    </source>
</evidence>
<keyword evidence="4" id="KW-1185">Reference proteome</keyword>
<gene>
    <name evidence="3" type="ORF">BO94DRAFT_463520</name>
</gene>
<feature type="non-terminal residue" evidence="3">
    <location>
        <position position="1"/>
    </location>
</feature>
<reference evidence="3 4" key="1">
    <citation type="submission" date="2016-12" db="EMBL/GenBank/DDBJ databases">
        <title>The genomes of Aspergillus section Nigri reveals drivers in fungal speciation.</title>
        <authorList>
            <consortium name="DOE Joint Genome Institute"/>
            <person name="Vesth T.C."/>
            <person name="Nybo J."/>
            <person name="Theobald S."/>
            <person name="Brandl J."/>
            <person name="Frisvad J.C."/>
            <person name="Nielsen K.F."/>
            <person name="Lyhne E.K."/>
            <person name="Kogle M.E."/>
            <person name="Kuo A."/>
            <person name="Riley R."/>
            <person name="Clum A."/>
            <person name="Nolan M."/>
            <person name="Lipzen A."/>
            <person name="Salamov A."/>
            <person name="Henrissat B."/>
            <person name="Wiebenga A."/>
            <person name="De Vries R.P."/>
            <person name="Grigoriev I.V."/>
            <person name="Mortensen U.H."/>
            <person name="Andersen M.R."/>
            <person name="Baker S.E."/>
        </authorList>
    </citation>
    <scope>NUCLEOTIDE SEQUENCE [LARGE SCALE GENOMIC DNA]</scope>
    <source>
        <strain evidence="3 4">CBS 115572</strain>
    </source>
</reference>
<protein>
    <recommendedName>
        <fullName evidence="5">Integral membrane protein</fullName>
    </recommendedName>
</protein>
<feature type="transmembrane region" description="Helical" evidence="1">
    <location>
        <begin position="216"/>
        <end position="236"/>
    </location>
</feature>
<dbReference type="GeneID" id="37110168"/>
<dbReference type="RefSeq" id="XP_025468639.1">
    <property type="nucleotide sequence ID" value="XM_025608025.1"/>
</dbReference>
<keyword evidence="2" id="KW-0732">Signal</keyword>
<feature type="transmembrane region" description="Helical" evidence="1">
    <location>
        <begin position="116"/>
        <end position="136"/>
    </location>
</feature>
<evidence type="ECO:0000313" key="4">
    <source>
        <dbReference type="Proteomes" id="UP000246702"/>
    </source>
</evidence>
<keyword evidence="1" id="KW-1133">Transmembrane helix</keyword>
<proteinExistence type="predicted"/>
<organism evidence="3 4">
    <name type="scientific">Aspergillus sclerotioniger CBS 115572</name>
    <dbReference type="NCBI Taxonomy" id="1450535"/>
    <lineage>
        <taxon>Eukaryota</taxon>
        <taxon>Fungi</taxon>
        <taxon>Dikarya</taxon>
        <taxon>Ascomycota</taxon>
        <taxon>Pezizomycotina</taxon>
        <taxon>Eurotiomycetes</taxon>
        <taxon>Eurotiomycetidae</taxon>
        <taxon>Eurotiales</taxon>
        <taxon>Aspergillaceae</taxon>
        <taxon>Aspergillus</taxon>
        <taxon>Aspergillus subgen. Circumdati</taxon>
    </lineage>
</organism>
<feature type="transmembrane region" description="Helical" evidence="1">
    <location>
        <begin position="248"/>
        <end position="271"/>
    </location>
</feature>
<dbReference type="OrthoDB" id="5412502at2759"/>
<accession>A0A317WWI9</accession>
<evidence type="ECO:0000313" key="3">
    <source>
        <dbReference type="EMBL" id="PWY90261.1"/>
    </source>
</evidence>
<sequence length="345" mass="38122">WLPIFTSIAVILAAKFISKVAEPLNASRTVCLPRLMPAPWVPIRPSSWSYPMIPAKGLLVSRNVPFESMPYIAGVALQFDLLKPNECQEISLRLRDDSGLDRGSDSLLAVQNWAPLRLIIIGSSLFTAGIVAWAVVLEDWPAVIAVVLISLASTLNGVASISKARSLDVQPCEPASDFVIRVPGEGFIVVHCDQKMTDLLSFDDVVYDQVFGETTYGILVLAAGLSSAVGMFFLYWCSQQTLLVMAAFYQLLCCLCLVCSQIPGTALSLHWDIQGLEMERMQTTIQWSYIESLRFASNALGRTDWILKGGFLPDTDPVRRWIYEAEKHLGDHEWHAAGAWNKCGV</sequence>
<keyword evidence="1" id="KW-0472">Membrane</keyword>
<evidence type="ECO:0000256" key="2">
    <source>
        <dbReference type="SAM" id="SignalP"/>
    </source>
</evidence>
<feature type="transmembrane region" description="Helical" evidence="1">
    <location>
        <begin position="142"/>
        <end position="161"/>
    </location>
</feature>
<comment type="caution">
    <text evidence="3">The sequence shown here is derived from an EMBL/GenBank/DDBJ whole genome shotgun (WGS) entry which is preliminary data.</text>
</comment>
<keyword evidence="1" id="KW-0812">Transmembrane</keyword>
<dbReference type="Proteomes" id="UP000246702">
    <property type="component" value="Unassembled WGS sequence"/>
</dbReference>
<dbReference type="AlphaFoldDB" id="A0A317WWI9"/>
<feature type="signal peptide" evidence="2">
    <location>
        <begin position="1"/>
        <end position="21"/>
    </location>
</feature>
<evidence type="ECO:0000256" key="1">
    <source>
        <dbReference type="SAM" id="Phobius"/>
    </source>
</evidence>
<dbReference type="EMBL" id="MSFK01000010">
    <property type="protein sequence ID" value="PWY90261.1"/>
    <property type="molecule type" value="Genomic_DNA"/>
</dbReference>
<feature type="chain" id="PRO_5016352914" description="Integral membrane protein" evidence="2">
    <location>
        <begin position="22"/>
        <end position="345"/>
    </location>
</feature>